<dbReference type="InterPro" id="IPR044032">
    <property type="entry name" value="TssC1_C"/>
</dbReference>
<evidence type="ECO:0000313" key="3">
    <source>
        <dbReference type="Proteomes" id="UP000029228"/>
    </source>
</evidence>
<comment type="caution">
    <text evidence="2">The sequence shown here is derived from an EMBL/GenBank/DDBJ whole genome shotgun (WGS) entry which is preliminary data.</text>
</comment>
<gene>
    <name evidence="2" type="ORF">JCM19235_6946</name>
</gene>
<proteinExistence type="predicted"/>
<dbReference type="AlphaFoldDB" id="A0A090RV14"/>
<dbReference type="PANTHER" id="PTHR35565:SF3">
    <property type="entry name" value="TYPE VI SECRETION SYSTEM SHEATH PROTEIN TSSC1"/>
    <property type="match status" value="1"/>
</dbReference>
<dbReference type="Proteomes" id="UP000029228">
    <property type="component" value="Unassembled WGS sequence"/>
</dbReference>
<dbReference type="PANTHER" id="PTHR35565">
    <property type="entry name" value="CYTOPLASMIC PROTEIN-RELATED"/>
    <property type="match status" value="1"/>
</dbReference>
<keyword evidence="3" id="KW-1185">Reference proteome</keyword>
<dbReference type="STRING" id="990268.JCM19235_6946"/>
<name>A0A090RV14_9VIBR</name>
<sequence length="82" mass="8955">MLGSNLEATDVQKQLQTWIDQYTNSGAVGNAERSKTPLCESQISVVEQPGKPGAYSAVAHLRPWLQLEELTTSVRMVTKIPG</sequence>
<evidence type="ECO:0000259" key="1">
    <source>
        <dbReference type="Pfam" id="PF18945"/>
    </source>
</evidence>
<accession>A0A090RV14</accession>
<evidence type="ECO:0000313" key="2">
    <source>
        <dbReference type="EMBL" id="GAL18393.1"/>
    </source>
</evidence>
<organism evidence="2 3">
    <name type="scientific">Vibrio maritimus</name>
    <dbReference type="NCBI Taxonomy" id="990268"/>
    <lineage>
        <taxon>Bacteria</taxon>
        <taxon>Pseudomonadati</taxon>
        <taxon>Pseudomonadota</taxon>
        <taxon>Gammaproteobacteria</taxon>
        <taxon>Vibrionales</taxon>
        <taxon>Vibrionaceae</taxon>
        <taxon>Vibrio</taxon>
    </lineage>
</organism>
<reference evidence="2 3" key="1">
    <citation type="submission" date="2014-09" db="EMBL/GenBank/DDBJ databases">
        <title>Vibrio maritimus JCM 19235. (C45) whole genome shotgun sequence.</title>
        <authorList>
            <person name="Sawabe T."/>
            <person name="Meirelles P."/>
            <person name="Nakanishi M."/>
            <person name="Sayaka M."/>
            <person name="Hattori M."/>
            <person name="Ohkuma M."/>
        </authorList>
    </citation>
    <scope>NUCLEOTIDE SEQUENCE [LARGE SCALE GENOMIC DNA]</scope>
    <source>
        <strain evidence="3">JCM19235</strain>
    </source>
</reference>
<feature type="domain" description="TssC1 C-terminal" evidence="1">
    <location>
        <begin position="2"/>
        <end position="80"/>
    </location>
</feature>
<dbReference type="EMBL" id="BBMR01000002">
    <property type="protein sequence ID" value="GAL18393.1"/>
    <property type="molecule type" value="Genomic_DNA"/>
</dbReference>
<protein>
    <submittedName>
        <fullName evidence="2">Uncharacterized protein ImpC</fullName>
    </submittedName>
</protein>
<dbReference type="InterPro" id="IPR010269">
    <property type="entry name" value="T6SS_TssC-like"/>
</dbReference>
<dbReference type="Pfam" id="PF18945">
    <property type="entry name" value="VipB_2"/>
    <property type="match status" value="1"/>
</dbReference>